<reference evidence="4" key="1">
    <citation type="submission" date="2025-08" db="UniProtKB">
        <authorList>
            <consortium name="RefSeq"/>
        </authorList>
    </citation>
    <scope>IDENTIFICATION</scope>
    <source>
        <tissue evidence="4">Whole sample</tissue>
    </source>
</reference>
<dbReference type="PANTHER" id="PTHR47526">
    <property type="entry name" value="ATP-DEPENDENT DNA HELICASE"/>
    <property type="match status" value="1"/>
</dbReference>
<dbReference type="CDD" id="cd22343">
    <property type="entry name" value="PDDEXK_lambda_exonuclease-like"/>
    <property type="match status" value="1"/>
</dbReference>
<keyword evidence="1" id="KW-0862">Zinc</keyword>
<dbReference type="PROSITE" id="PS50966">
    <property type="entry name" value="ZF_SWIM"/>
    <property type="match status" value="1"/>
</dbReference>
<proteinExistence type="predicted"/>
<evidence type="ECO:0000256" key="1">
    <source>
        <dbReference type="PROSITE-ProRule" id="PRU00325"/>
    </source>
</evidence>
<evidence type="ECO:0000259" key="2">
    <source>
        <dbReference type="PROSITE" id="PS50966"/>
    </source>
</evidence>
<dbReference type="InterPro" id="IPR011604">
    <property type="entry name" value="PDDEXK-like_dom_sf"/>
</dbReference>
<dbReference type="InterPro" id="IPR011335">
    <property type="entry name" value="Restrct_endonuc-II-like"/>
</dbReference>
<dbReference type="Proteomes" id="UP000694844">
    <property type="component" value="Chromosome 6"/>
</dbReference>
<dbReference type="PANTHER" id="PTHR47526:SF3">
    <property type="entry name" value="PHD-TYPE DOMAIN-CONTAINING PROTEIN"/>
    <property type="match status" value="1"/>
</dbReference>
<gene>
    <name evidence="4" type="primary">LOC111100665</name>
</gene>
<organism evidence="3 4">
    <name type="scientific">Crassostrea virginica</name>
    <name type="common">Eastern oyster</name>
    <dbReference type="NCBI Taxonomy" id="6565"/>
    <lineage>
        <taxon>Eukaryota</taxon>
        <taxon>Metazoa</taxon>
        <taxon>Spiralia</taxon>
        <taxon>Lophotrochozoa</taxon>
        <taxon>Mollusca</taxon>
        <taxon>Bivalvia</taxon>
        <taxon>Autobranchia</taxon>
        <taxon>Pteriomorphia</taxon>
        <taxon>Ostreida</taxon>
        <taxon>Ostreoidea</taxon>
        <taxon>Ostreidae</taxon>
        <taxon>Crassostrea</taxon>
    </lineage>
</organism>
<evidence type="ECO:0000313" key="3">
    <source>
        <dbReference type="Proteomes" id="UP000694844"/>
    </source>
</evidence>
<feature type="domain" description="SWIM-type" evidence="2">
    <location>
        <begin position="129"/>
        <end position="167"/>
    </location>
</feature>
<dbReference type="InterPro" id="IPR019080">
    <property type="entry name" value="YqaJ_viral_recombinase"/>
</dbReference>
<keyword evidence="1" id="KW-0863">Zinc-finger</keyword>
<dbReference type="Gene3D" id="3.90.320.10">
    <property type="match status" value="1"/>
</dbReference>
<dbReference type="Pfam" id="PF09588">
    <property type="entry name" value="YqaJ"/>
    <property type="match status" value="1"/>
</dbReference>
<dbReference type="InterPro" id="IPR007527">
    <property type="entry name" value="Znf_SWIM"/>
</dbReference>
<dbReference type="GO" id="GO:0006281">
    <property type="term" value="P:DNA repair"/>
    <property type="evidence" value="ECO:0007669"/>
    <property type="project" value="UniProtKB-ARBA"/>
</dbReference>
<dbReference type="GeneID" id="111100665"/>
<dbReference type="SUPFAM" id="SSF52980">
    <property type="entry name" value="Restriction endonuclease-like"/>
    <property type="match status" value="1"/>
</dbReference>
<keyword evidence="1" id="KW-0479">Metal-binding</keyword>
<protein>
    <submittedName>
        <fullName evidence="4">Uncharacterized protein LOC111100665</fullName>
    </submittedName>
</protein>
<dbReference type="OrthoDB" id="6098065at2759"/>
<name>A0A8B8AEU0_CRAVI</name>
<keyword evidence="3" id="KW-1185">Reference proteome</keyword>
<sequence>MANREVLNTQKRKKSNVLMAEIPIKFKTSASEGVIPDIPGHENLPPLHLASYSAISADVPPTVSFQEIYKHMILRLTRSGKPIDNHKGLDKAVKHFEAGDLSQIMTAQIDDSLEYVRASCLASMKKTKYTVYICLLEREKVCYAYCECPIGLAQSCSHIGGLLMYLHHLHLSQILRTESATSKSCQWSVPRPMKLEPKPLREWNFGRPKLSDAGEVEARERKQISFDPRHPDDRAFDIGNSMQQLKLLRALFPNTGMAQLWNIPDEAPEMETEVEIRTTEDPLEQGMKALVLSEENLPMPISIEENLSLYIEERTRGQRTCQIWKDLHKGRITSSIFGTVLNSGAAPRSLVDQIINGSNLDSYAALPVAVQWGVDHETNAIADYLTLQNAVTEIQVSPAGLTLYPSHAFLGASSDGWVIDSSMPKENQHGILEVKCPYSLSGRNITNEEVHELAGQAGFCLEHSERGPRLRRDHKYYAQVQGEMAIMGTTWADFVVWTDAKQSNCFIERICFDAKFVSEMMPKLVEFFVKHILPFYVKK</sequence>
<dbReference type="RefSeq" id="XP_022288459.1">
    <property type="nucleotide sequence ID" value="XM_022432751.1"/>
</dbReference>
<dbReference type="KEGG" id="cvn:111100665"/>
<accession>A0A8B8AEU0</accession>
<dbReference type="AlphaFoldDB" id="A0A8B8AEU0"/>
<evidence type="ECO:0000313" key="4">
    <source>
        <dbReference type="RefSeq" id="XP_022288459.1"/>
    </source>
</evidence>
<dbReference type="GO" id="GO:0008270">
    <property type="term" value="F:zinc ion binding"/>
    <property type="evidence" value="ECO:0007669"/>
    <property type="project" value="UniProtKB-KW"/>
</dbReference>